<dbReference type="PANTHER" id="PTHR30298:SF0">
    <property type="entry name" value="PROTEIN YBFL-RELATED"/>
    <property type="match status" value="1"/>
</dbReference>
<evidence type="ECO:0000313" key="3">
    <source>
        <dbReference type="EMBL" id="SMD16538.1"/>
    </source>
</evidence>
<feature type="region of interest" description="Disordered" evidence="1">
    <location>
        <begin position="186"/>
        <end position="278"/>
    </location>
</feature>
<feature type="domain" description="Transposase IS4-like" evidence="2">
    <location>
        <begin position="15"/>
        <end position="192"/>
    </location>
</feature>
<reference evidence="3 4" key="1">
    <citation type="submission" date="2017-04" db="EMBL/GenBank/DDBJ databases">
        <authorList>
            <person name="Afonso C.L."/>
            <person name="Miller P.J."/>
            <person name="Scott M.A."/>
            <person name="Spackman E."/>
            <person name="Goraichik I."/>
            <person name="Dimitrov K.M."/>
            <person name="Suarez D.L."/>
            <person name="Swayne D.E."/>
        </authorList>
    </citation>
    <scope>NUCLEOTIDE SEQUENCE [LARGE SCALE GENOMIC DNA]</scope>
    <source>
        <strain evidence="3 4">DSM 43828</strain>
    </source>
</reference>
<evidence type="ECO:0000256" key="1">
    <source>
        <dbReference type="SAM" id="MobiDB-lite"/>
    </source>
</evidence>
<protein>
    <submittedName>
        <fullName evidence="3">VCBS repeat-containing protein</fullName>
    </submittedName>
</protein>
<gene>
    <name evidence="3" type="ORF">SAMN05661093_05537</name>
</gene>
<dbReference type="GO" id="GO:0006313">
    <property type="term" value="P:DNA transposition"/>
    <property type="evidence" value="ECO:0007669"/>
    <property type="project" value="InterPro"/>
</dbReference>
<dbReference type="AlphaFoldDB" id="A0A1Y5XW51"/>
<dbReference type="InterPro" id="IPR047647">
    <property type="entry name" value="ISAs1_transpos"/>
</dbReference>
<dbReference type="InterPro" id="IPR051698">
    <property type="entry name" value="Transposase_11-like"/>
</dbReference>
<accession>A0A1Y5XW51</accession>
<dbReference type="GO" id="GO:0004803">
    <property type="term" value="F:transposase activity"/>
    <property type="evidence" value="ECO:0007669"/>
    <property type="project" value="InterPro"/>
</dbReference>
<evidence type="ECO:0000313" key="4">
    <source>
        <dbReference type="Proteomes" id="UP000192674"/>
    </source>
</evidence>
<sequence>MRGCICSPRAPMTPGLVLGQRLVPSGQSELACFAAVFDPVDLDGVVVTADALHTTRDNARLLTDRRGHYVFTVKRNQHRLHRLLTGLSWTDTATHTAIDTGHRTEHRVIQALPAPANVVFPQAAQAFRITRTRTPQRGGRSQTDRWLRLTCLAPAGPVEIGELSRGHWHIENKLHWGSDTAYREDHSRLRTGTAPEPWPPCATSPSAPCASPAPPTSPKPCTPRPEPSPDHSPCSESPHPPAQTDFDEPLPGVAGDALGGVPGSCGASLVSGLRASRW</sequence>
<name>A0A1Y5XW51_KIBAR</name>
<organism evidence="3 4">
    <name type="scientific">Kibdelosporangium aridum</name>
    <dbReference type="NCBI Taxonomy" id="2030"/>
    <lineage>
        <taxon>Bacteria</taxon>
        <taxon>Bacillati</taxon>
        <taxon>Actinomycetota</taxon>
        <taxon>Actinomycetes</taxon>
        <taxon>Pseudonocardiales</taxon>
        <taxon>Pseudonocardiaceae</taxon>
        <taxon>Kibdelosporangium</taxon>
    </lineage>
</organism>
<proteinExistence type="predicted"/>
<dbReference type="PANTHER" id="PTHR30298">
    <property type="entry name" value="H REPEAT-ASSOCIATED PREDICTED TRANSPOSASE"/>
    <property type="match status" value="1"/>
</dbReference>
<dbReference type="GO" id="GO:0003677">
    <property type="term" value="F:DNA binding"/>
    <property type="evidence" value="ECO:0007669"/>
    <property type="project" value="InterPro"/>
</dbReference>
<feature type="compositionally biased region" description="Pro residues" evidence="1">
    <location>
        <begin position="211"/>
        <end position="226"/>
    </location>
</feature>
<dbReference type="InterPro" id="IPR002559">
    <property type="entry name" value="Transposase_11"/>
</dbReference>
<dbReference type="Pfam" id="PF01609">
    <property type="entry name" value="DDE_Tnp_1"/>
    <property type="match status" value="1"/>
</dbReference>
<keyword evidence="4" id="KW-1185">Reference proteome</keyword>
<dbReference type="NCBIfam" id="NF033564">
    <property type="entry name" value="transpos_ISAs1"/>
    <property type="match status" value="1"/>
</dbReference>
<dbReference type="Proteomes" id="UP000192674">
    <property type="component" value="Unassembled WGS sequence"/>
</dbReference>
<dbReference type="EMBL" id="FWXV01000004">
    <property type="protein sequence ID" value="SMD16538.1"/>
    <property type="molecule type" value="Genomic_DNA"/>
</dbReference>
<evidence type="ECO:0000259" key="2">
    <source>
        <dbReference type="Pfam" id="PF01609"/>
    </source>
</evidence>